<dbReference type="EMBL" id="JACXAE010000099">
    <property type="protein sequence ID" value="MBD2776916.1"/>
    <property type="molecule type" value="Genomic_DNA"/>
</dbReference>
<gene>
    <name evidence="1" type="ORF">ICL16_33915</name>
</gene>
<proteinExistence type="predicted"/>
<sequence>MKSLVSWAVMLGLAGIPLLFSVFNPNTPVFAVPKKQVIDKLNAVPIFLITNSQGLPLSLCLSEAQNQQAKGSFVTSVYMSQEDAQAKVSELQKLEDNDPNVTELIKSMRVTSVPLGVIYQQIQQTLNQANRLLFAFQPVQREVENAMELLRASGQQVQEFKSVPLFAVRFAPNQGYVPITVELQQQELIPLFFSKQDAQNLLNQVKPQLKAADIQVIDLDEVISTLEEKNYPWLEQIVLIPDKAAREYIDSVS</sequence>
<dbReference type="PANTHER" id="PTHR33926">
    <property type="entry name" value="PROTEIN TIC 22, CHLOROPLASTIC"/>
    <property type="match status" value="1"/>
</dbReference>
<dbReference type="RefSeq" id="WP_190835986.1">
    <property type="nucleotide sequence ID" value="NZ_CAWPPI010000099.1"/>
</dbReference>
<name>A0A8J6XSW8_9CYAN</name>
<dbReference type="AlphaFoldDB" id="A0A8J6XSW8"/>
<evidence type="ECO:0000313" key="2">
    <source>
        <dbReference type="Proteomes" id="UP000629098"/>
    </source>
</evidence>
<keyword evidence="2" id="KW-1185">Reference proteome</keyword>
<dbReference type="Gene3D" id="3.40.1350.100">
    <property type="match status" value="2"/>
</dbReference>
<evidence type="ECO:0008006" key="3">
    <source>
        <dbReference type="Google" id="ProtNLM"/>
    </source>
</evidence>
<accession>A0A8J6XSW8</accession>
<dbReference type="PANTHER" id="PTHR33926:SF4">
    <property type="entry name" value="PROTEIN TIC 22, CHLOROPLASTIC"/>
    <property type="match status" value="1"/>
</dbReference>
<dbReference type="Proteomes" id="UP000629098">
    <property type="component" value="Unassembled WGS sequence"/>
</dbReference>
<comment type="caution">
    <text evidence="1">The sequence shown here is derived from an EMBL/GenBank/DDBJ whole genome shotgun (WGS) entry which is preliminary data.</text>
</comment>
<protein>
    <recommendedName>
        <fullName evidence="3">Tic22-like protein</fullName>
    </recommendedName>
</protein>
<dbReference type="Pfam" id="PF04278">
    <property type="entry name" value="Tic22"/>
    <property type="match status" value="1"/>
</dbReference>
<organism evidence="1 2">
    <name type="scientific">Iningainema tapete BLCC-T55</name>
    <dbReference type="NCBI Taxonomy" id="2748662"/>
    <lineage>
        <taxon>Bacteria</taxon>
        <taxon>Bacillati</taxon>
        <taxon>Cyanobacteriota</taxon>
        <taxon>Cyanophyceae</taxon>
        <taxon>Nostocales</taxon>
        <taxon>Scytonemataceae</taxon>
        <taxon>Iningainema tapete</taxon>
    </lineage>
</organism>
<dbReference type="InterPro" id="IPR007378">
    <property type="entry name" value="Tic22-like"/>
</dbReference>
<reference evidence="1" key="1">
    <citation type="submission" date="2020-09" db="EMBL/GenBank/DDBJ databases">
        <title>Iningainema tapete sp. nov. (Scytonemataceae, Cyanobacteria) from greenhouses in central Florida (USA) produces two types of nodularin with biosynthetic potential for microcystin-LR and anabaenopeptins.</title>
        <authorList>
            <person name="Berthold D.E."/>
            <person name="Lefler F.W."/>
            <person name="Huang I.-S."/>
            <person name="Abdulla H."/>
            <person name="Zimba P.V."/>
            <person name="Laughinghouse H.D. IV."/>
        </authorList>
    </citation>
    <scope>NUCLEOTIDE SEQUENCE</scope>
    <source>
        <strain evidence="1">BLCCT55</strain>
    </source>
</reference>
<evidence type="ECO:0000313" key="1">
    <source>
        <dbReference type="EMBL" id="MBD2776916.1"/>
    </source>
</evidence>
<dbReference type="GO" id="GO:0015031">
    <property type="term" value="P:protein transport"/>
    <property type="evidence" value="ECO:0007669"/>
    <property type="project" value="InterPro"/>
</dbReference>